<evidence type="ECO:0000259" key="2">
    <source>
        <dbReference type="Pfam" id="PF08327"/>
    </source>
</evidence>
<dbReference type="InterPro" id="IPR013538">
    <property type="entry name" value="ASHA1/2-like_C"/>
</dbReference>
<dbReference type="Pfam" id="PF08327">
    <property type="entry name" value="AHSA1"/>
    <property type="match status" value="1"/>
</dbReference>
<dbReference type="CDD" id="cd07814">
    <property type="entry name" value="SRPBCC_CalC_Aha1-like"/>
    <property type="match status" value="1"/>
</dbReference>
<dbReference type="SUPFAM" id="SSF55961">
    <property type="entry name" value="Bet v1-like"/>
    <property type="match status" value="1"/>
</dbReference>
<dbReference type="Gene3D" id="3.30.530.20">
    <property type="match status" value="1"/>
</dbReference>
<evidence type="ECO:0000256" key="1">
    <source>
        <dbReference type="ARBA" id="ARBA00006817"/>
    </source>
</evidence>
<organism evidence="3 4">
    <name type="scientific">Chlorogloeopsis fritschii PCC 6912</name>
    <dbReference type="NCBI Taxonomy" id="211165"/>
    <lineage>
        <taxon>Bacteria</taxon>
        <taxon>Bacillati</taxon>
        <taxon>Cyanobacteriota</taxon>
        <taxon>Cyanophyceae</taxon>
        <taxon>Nostocales</taxon>
        <taxon>Chlorogloeopsidaceae</taxon>
        <taxon>Chlorogloeopsis</taxon>
    </lineage>
</organism>
<comment type="similarity">
    <text evidence="1">Belongs to the AHA1 family.</text>
</comment>
<dbReference type="RefSeq" id="WP_016875204.1">
    <property type="nucleotide sequence ID" value="NZ_AJLN01000104.1"/>
</dbReference>
<name>A0A3S0Y1E9_CHLFR</name>
<proteinExistence type="inferred from homology"/>
<evidence type="ECO:0000313" key="4">
    <source>
        <dbReference type="Proteomes" id="UP000268857"/>
    </source>
</evidence>
<feature type="domain" description="Activator of Hsp90 ATPase homologue 1/2-like C-terminal" evidence="2">
    <location>
        <begin position="13"/>
        <end position="123"/>
    </location>
</feature>
<sequence length="198" mass="22727">MLRNLKKEIFYPYPPQRVWQVLTNSQVLAAWLMENDFEPRIGHRFRFMCPPLPGLNGSIDCEVIELDEPKRLSYTWQDSMMRQPSIVTWTLKPVDGGTRVQLEHKELRHELVQTPHAASVQESMHHSLSWQGQFTHQSTVVTQTLAPNARSIVLPSIPVGMYAALDSVILNSFFNGGWDYRLNEKMPQVLVSLASNNQ</sequence>
<dbReference type="Proteomes" id="UP000268857">
    <property type="component" value="Unassembled WGS sequence"/>
</dbReference>
<dbReference type="EMBL" id="RSCJ01000009">
    <property type="protein sequence ID" value="RUR81851.1"/>
    <property type="molecule type" value="Genomic_DNA"/>
</dbReference>
<evidence type="ECO:0000313" key="3">
    <source>
        <dbReference type="EMBL" id="RUR81851.1"/>
    </source>
</evidence>
<reference evidence="3 4" key="1">
    <citation type="journal article" date="2019" name="Genome Biol. Evol.">
        <title>Day and night: Metabolic profiles and evolutionary relationships of six axenic non-marine cyanobacteria.</title>
        <authorList>
            <person name="Will S.E."/>
            <person name="Henke P."/>
            <person name="Boedeker C."/>
            <person name="Huang S."/>
            <person name="Brinkmann H."/>
            <person name="Rohde M."/>
            <person name="Jarek M."/>
            <person name="Friedl T."/>
            <person name="Seufert S."/>
            <person name="Schumacher M."/>
            <person name="Overmann J."/>
            <person name="Neumann-Schaal M."/>
            <person name="Petersen J."/>
        </authorList>
    </citation>
    <scope>NUCLEOTIDE SEQUENCE [LARGE SCALE GENOMIC DNA]</scope>
    <source>
        <strain evidence="3 4">PCC 6912</strain>
    </source>
</reference>
<dbReference type="OrthoDB" id="2355173at2"/>
<keyword evidence="4" id="KW-1185">Reference proteome</keyword>
<protein>
    <recommendedName>
        <fullName evidence="2">Activator of Hsp90 ATPase homologue 1/2-like C-terminal domain-containing protein</fullName>
    </recommendedName>
</protein>
<comment type="caution">
    <text evidence="3">The sequence shown here is derived from an EMBL/GenBank/DDBJ whole genome shotgun (WGS) entry which is preliminary data.</text>
</comment>
<dbReference type="InterPro" id="IPR023393">
    <property type="entry name" value="START-like_dom_sf"/>
</dbReference>
<dbReference type="STRING" id="211165.GCA_000317285_04236"/>
<accession>A0A3S0Y1E9</accession>
<gene>
    <name evidence="3" type="ORF">PCC6912_27200</name>
</gene>
<dbReference type="AlphaFoldDB" id="A0A3S0Y1E9"/>